<feature type="compositionally biased region" description="Basic and acidic residues" evidence="7">
    <location>
        <begin position="46"/>
        <end position="62"/>
    </location>
</feature>
<feature type="chain" id="PRO_5038440914" evidence="9">
    <location>
        <begin position="26"/>
        <end position="458"/>
    </location>
</feature>
<feature type="domain" description="MotA/TolQ/ExbB proton channel" evidence="10">
    <location>
        <begin position="324"/>
        <end position="443"/>
    </location>
</feature>
<name>A0A9E5MMH1_9GAMM</name>
<evidence type="ECO:0000256" key="1">
    <source>
        <dbReference type="ARBA" id="ARBA00004651"/>
    </source>
</evidence>
<evidence type="ECO:0000313" key="11">
    <source>
        <dbReference type="EMBL" id="NHO66590.1"/>
    </source>
</evidence>
<dbReference type="InterPro" id="IPR017270">
    <property type="entry name" value="MotA/TolQ/ExbB-rel"/>
</dbReference>
<reference evidence="11" key="1">
    <citation type="submission" date="2020-03" db="EMBL/GenBank/DDBJ databases">
        <authorList>
            <person name="Guo F."/>
        </authorList>
    </citation>
    <scope>NUCLEOTIDE SEQUENCE</scope>
    <source>
        <strain evidence="11">JCM 30134</strain>
    </source>
</reference>
<comment type="similarity">
    <text evidence="6">Belongs to the exbB/tolQ family.</text>
</comment>
<evidence type="ECO:0000259" key="10">
    <source>
        <dbReference type="Pfam" id="PF01618"/>
    </source>
</evidence>
<evidence type="ECO:0000313" key="12">
    <source>
        <dbReference type="Proteomes" id="UP000787472"/>
    </source>
</evidence>
<dbReference type="GO" id="GO:0005886">
    <property type="term" value="C:plasma membrane"/>
    <property type="evidence" value="ECO:0007669"/>
    <property type="project" value="UniProtKB-SubCell"/>
</dbReference>
<dbReference type="PIRSF" id="PIRSF037714">
    <property type="entry name" value="TolR"/>
    <property type="match status" value="1"/>
</dbReference>
<evidence type="ECO:0000256" key="6">
    <source>
        <dbReference type="RuleBase" id="RU004057"/>
    </source>
</evidence>
<evidence type="ECO:0000256" key="8">
    <source>
        <dbReference type="SAM" id="Phobius"/>
    </source>
</evidence>
<protein>
    <submittedName>
        <fullName evidence="11">Energy transducer TonB</fullName>
    </submittedName>
</protein>
<feature type="region of interest" description="Disordered" evidence="7">
    <location>
        <begin position="45"/>
        <end position="84"/>
    </location>
</feature>
<dbReference type="GO" id="GO:0017038">
    <property type="term" value="P:protein import"/>
    <property type="evidence" value="ECO:0007669"/>
    <property type="project" value="TreeGrafter"/>
</dbReference>
<feature type="transmembrane region" description="Helical" evidence="8">
    <location>
        <begin position="376"/>
        <end position="398"/>
    </location>
</feature>
<evidence type="ECO:0000256" key="2">
    <source>
        <dbReference type="ARBA" id="ARBA00022475"/>
    </source>
</evidence>
<dbReference type="InterPro" id="IPR050790">
    <property type="entry name" value="ExbB/TolQ_transport"/>
</dbReference>
<dbReference type="Pfam" id="PF01618">
    <property type="entry name" value="MotA_ExbB"/>
    <property type="match status" value="1"/>
</dbReference>
<dbReference type="AlphaFoldDB" id="A0A9E5MMH1"/>
<keyword evidence="6" id="KW-0653">Protein transport</keyword>
<feature type="signal peptide" evidence="9">
    <location>
        <begin position="1"/>
        <end position="25"/>
    </location>
</feature>
<accession>A0A9E5MMH1</accession>
<keyword evidence="4 8" id="KW-1133">Transmembrane helix</keyword>
<feature type="transmembrane region" description="Helical" evidence="8">
    <location>
        <begin position="404"/>
        <end position="428"/>
    </location>
</feature>
<dbReference type="PANTHER" id="PTHR30625">
    <property type="entry name" value="PROTEIN TOLQ"/>
    <property type="match status" value="1"/>
</dbReference>
<gene>
    <name evidence="11" type="ORF">G8770_13655</name>
</gene>
<keyword evidence="9" id="KW-0732">Signal</keyword>
<feature type="compositionally biased region" description="Basic and acidic residues" evidence="7">
    <location>
        <begin position="75"/>
        <end position="84"/>
    </location>
</feature>
<dbReference type="EMBL" id="JAAONZ010000010">
    <property type="protein sequence ID" value="NHO66590.1"/>
    <property type="molecule type" value="Genomic_DNA"/>
</dbReference>
<keyword evidence="3 8" id="KW-0812">Transmembrane</keyword>
<keyword evidence="6" id="KW-0813">Transport</keyword>
<keyword evidence="2" id="KW-1003">Cell membrane</keyword>
<feature type="transmembrane region" description="Helical" evidence="8">
    <location>
        <begin position="282"/>
        <end position="308"/>
    </location>
</feature>
<evidence type="ECO:0000256" key="5">
    <source>
        <dbReference type="ARBA" id="ARBA00023136"/>
    </source>
</evidence>
<proteinExistence type="inferred from homology"/>
<evidence type="ECO:0000256" key="4">
    <source>
        <dbReference type="ARBA" id="ARBA00022989"/>
    </source>
</evidence>
<comment type="subcellular location">
    <subcellularLocation>
        <location evidence="1">Cell membrane</location>
        <topology evidence="1">Multi-pass membrane protein</topology>
    </subcellularLocation>
    <subcellularLocation>
        <location evidence="6">Membrane</location>
        <topology evidence="6">Multi-pass membrane protein</topology>
    </subcellularLocation>
</comment>
<comment type="caution">
    <text evidence="11">The sequence shown here is derived from an EMBL/GenBank/DDBJ whole genome shotgun (WGS) entry which is preliminary data.</text>
</comment>
<evidence type="ECO:0000256" key="9">
    <source>
        <dbReference type="SAM" id="SignalP"/>
    </source>
</evidence>
<keyword evidence="12" id="KW-1185">Reference proteome</keyword>
<evidence type="ECO:0000256" key="3">
    <source>
        <dbReference type="ARBA" id="ARBA00022692"/>
    </source>
</evidence>
<dbReference type="InterPro" id="IPR002898">
    <property type="entry name" value="MotA_ExbB_proton_chnl"/>
</dbReference>
<organism evidence="11 12">
    <name type="scientific">Pseudomaricurvus hydrocarbonicus</name>
    <dbReference type="NCBI Taxonomy" id="1470433"/>
    <lineage>
        <taxon>Bacteria</taxon>
        <taxon>Pseudomonadati</taxon>
        <taxon>Pseudomonadota</taxon>
        <taxon>Gammaproteobacteria</taxon>
        <taxon>Cellvibrionales</taxon>
        <taxon>Cellvibrionaceae</taxon>
        <taxon>Pseudomaricurvus</taxon>
    </lineage>
</organism>
<feature type="compositionally biased region" description="Polar residues" evidence="7">
    <location>
        <begin position="63"/>
        <end position="74"/>
    </location>
</feature>
<dbReference type="Proteomes" id="UP000787472">
    <property type="component" value="Unassembled WGS sequence"/>
</dbReference>
<dbReference type="RefSeq" id="WP_167187712.1">
    <property type="nucleotide sequence ID" value="NZ_JAAONZ010000010.1"/>
</dbReference>
<dbReference type="PANTHER" id="PTHR30625:SF11">
    <property type="entry name" value="MOTA_TOLQ_EXBB PROTON CHANNEL DOMAIN-CONTAINING PROTEIN"/>
    <property type="match status" value="1"/>
</dbReference>
<keyword evidence="5 8" id="KW-0472">Membrane</keyword>
<evidence type="ECO:0000256" key="7">
    <source>
        <dbReference type="SAM" id="MobiDB-lite"/>
    </source>
</evidence>
<sequence>MKMTFAKRCLAVAAAGLLSSGVVMAQDKAQSLEQLLNMVKQSKVAESAEHKKREAEFRRQKSEQQSLLNQAKQTKLNEEKRSEALEAKYSQQELDVTAKRKQLQERLGSLKELFGHLTSTAGDLRNNLSTSIVSAQYPGRAAFLDTLIDKMNSATQLPTIEEIERLWFEIQRETIEGGKTVVFSGTVIKPDGEQATQDVVRIGNFQLLSDGRYLEFVPQGEKMAELTRQPAGSLLSAASELQSSTDGFTRVGIDPTGPTGGSYLSALINSPSIVERWHQGGLVGYIITAVGAFAMLLAIWRFIVLAGISSKVNAQLKSTTANTNNPLGRVLKVAEDNKGLDGESLELKLEEATLKERPAIESGLNLLKIISMVAPLLGLLGTVTGMIITFQAITIFGAGDPKAMAGGISGALVTTVLGLVVAIPTVLMHTLVNGRAKRVLHILDEQSAGIIAENAERK</sequence>